<dbReference type="Proteomes" id="UP000199344">
    <property type="component" value="Unassembled WGS sequence"/>
</dbReference>
<evidence type="ECO:0000313" key="7">
    <source>
        <dbReference type="Proteomes" id="UP000199344"/>
    </source>
</evidence>
<feature type="transmembrane region" description="Helical" evidence="4">
    <location>
        <begin position="372"/>
        <end position="393"/>
    </location>
</feature>
<keyword evidence="2 4" id="KW-1133">Transmembrane helix</keyword>
<keyword evidence="7" id="KW-1185">Reference proteome</keyword>
<dbReference type="Pfam" id="PF07690">
    <property type="entry name" value="MFS_1"/>
    <property type="match status" value="1"/>
</dbReference>
<dbReference type="PANTHER" id="PTHR23521">
    <property type="entry name" value="TRANSPORTER MFS SUPERFAMILY"/>
    <property type="match status" value="1"/>
</dbReference>
<dbReference type="STRING" id="591205.SAMN05421538_101344"/>
<dbReference type="GO" id="GO:0005886">
    <property type="term" value="C:plasma membrane"/>
    <property type="evidence" value="ECO:0007669"/>
    <property type="project" value="TreeGrafter"/>
</dbReference>
<name>A0A1G6TQL9_9RHOB</name>
<feature type="transmembrane region" description="Helical" evidence="4">
    <location>
        <begin position="347"/>
        <end position="366"/>
    </location>
</feature>
<evidence type="ECO:0000256" key="4">
    <source>
        <dbReference type="SAM" id="Phobius"/>
    </source>
</evidence>
<evidence type="ECO:0000313" key="6">
    <source>
        <dbReference type="EMBL" id="SDD31350.1"/>
    </source>
</evidence>
<dbReference type="SUPFAM" id="SSF103473">
    <property type="entry name" value="MFS general substrate transporter"/>
    <property type="match status" value="1"/>
</dbReference>
<accession>A0A1G6TQL9</accession>
<gene>
    <name evidence="6" type="ORF">SAMN05421538_101344</name>
</gene>
<feature type="transmembrane region" description="Helical" evidence="4">
    <location>
        <begin position="108"/>
        <end position="128"/>
    </location>
</feature>
<sequence>MEEPEGADARATKRNATLLLCLTVICGMSPWFATGAAILDIARERQIGPVMQAMLSSAVQAGFVAGALGVAVTGIADRIDPRRVLAVSALLNAALTLTLLVLPPGSPASVLLRFLAGMGFAGIYPVGMKIMVGWGLRDRGYLVGLLVGALTMGSALPHLVSYLGGTDWRVVIAATGIASLLAALMALFLRLGPHHARARGFDIRAIRLIWTDRNIRAATGGYLGHMWELYAFWSWIGAFAAASYAKRLPDAEAAALAALTAFCAIALGALCCVPAGRMADRWGKSRIAATALILSGTAGLLSAASFGGEVWLVAGLLLLWGAAIIPDSAQFSALIADHAPPHLAGSLMALQTALGFALTILTVQITPVVAAAIGWQATFLLLVLGPGFGIAALRTARSGGADQ</sequence>
<dbReference type="AlphaFoldDB" id="A0A1G6TQL9"/>
<dbReference type="PANTHER" id="PTHR23521:SF3">
    <property type="entry name" value="MFS TRANSPORTER"/>
    <property type="match status" value="1"/>
</dbReference>
<dbReference type="OrthoDB" id="9781976at2"/>
<feature type="transmembrane region" description="Helical" evidence="4">
    <location>
        <begin position="287"/>
        <end position="306"/>
    </location>
</feature>
<feature type="transmembrane region" description="Helical" evidence="4">
    <location>
        <begin position="18"/>
        <end position="39"/>
    </location>
</feature>
<dbReference type="InterPro" id="IPR011701">
    <property type="entry name" value="MFS"/>
</dbReference>
<keyword evidence="1 4" id="KW-0812">Transmembrane</keyword>
<dbReference type="InterPro" id="IPR036259">
    <property type="entry name" value="MFS_trans_sf"/>
</dbReference>
<keyword evidence="3 4" id="KW-0472">Membrane</keyword>
<feature type="transmembrane region" description="Helical" evidence="4">
    <location>
        <begin position="84"/>
        <end position="102"/>
    </location>
</feature>
<proteinExistence type="predicted"/>
<organism evidence="6 7">
    <name type="scientific">Paracoccus isoporae</name>
    <dbReference type="NCBI Taxonomy" id="591205"/>
    <lineage>
        <taxon>Bacteria</taxon>
        <taxon>Pseudomonadati</taxon>
        <taxon>Pseudomonadota</taxon>
        <taxon>Alphaproteobacteria</taxon>
        <taxon>Rhodobacterales</taxon>
        <taxon>Paracoccaceae</taxon>
        <taxon>Paracoccus</taxon>
    </lineage>
</organism>
<feature type="transmembrane region" description="Helical" evidence="4">
    <location>
        <begin position="51"/>
        <end position="72"/>
    </location>
</feature>
<evidence type="ECO:0000256" key="3">
    <source>
        <dbReference type="ARBA" id="ARBA00023136"/>
    </source>
</evidence>
<dbReference type="GO" id="GO:0022857">
    <property type="term" value="F:transmembrane transporter activity"/>
    <property type="evidence" value="ECO:0007669"/>
    <property type="project" value="InterPro"/>
</dbReference>
<dbReference type="InterPro" id="IPR020846">
    <property type="entry name" value="MFS_dom"/>
</dbReference>
<feature type="transmembrane region" description="Helical" evidence="4">
    <location>
        <begin position="170"/>
        <end position="189"/>
    </location>
</feature>
<feature type="transmembrane region" description="Helical" evidence="4">
    <location>
        <begin position="140"/>
        <end position="164"/>
    </location>
</feature>
<feature type="transmembrane region" description="Helical" evidence="4">
    <location>
        <begin position="312"/>
        <end position="335"/>
    </location>
</feature>
<reference evidence="6 7" key="1">
    <citation type="submission" date="2016-10" db="EMBL/GenBank/DDBJ databases">
        <authorList>
            <person name="de Groot N.N."/>
        </authorList>
    </citation>
    <scope>NUCLEOTIDE SEQUENCE [LARGE SCALE GENOMIC DNA]</scope>
    <source>
        <strain evidence="6 7">DSM 22220</strain>
    </source>
</reference>
<evidence type="ECO:0000256" key="2">
    <source>
        <dbReference type="ARBA" id="ARBA00022989"/>
    </source>
</evidence>
<feature type="domain" description="Major facilitator superfamily (MFS) profile" evidence="5">
    <location>
        <begin position="15"/>
        <end position="403"/>
    </location>
</feature>
<evidence type="ECO:0000259" key="5">
    <source>
        <dbReference type="PROSITE" id="PS50850"/>
    </source>
</evidence>
<dbReference type="EMBL" id="FNAH01000001">
    <property type="protein sequence ID" value="SDD31350.1"/>
    <property type="molecule type" value="Genomic_DNA"/>
</dbReference>
<evidence type="ECO:0000256" key="1">
    <source>
        <dbReference type="ARBA" id="ARBA00022692"/>
    </source>
</evidence>
<dbReference type="PROSITE" id="PS50850">
    <property type="entry name" value="MFS"/>
    <property type="match status" value="1"/>
</dbReference>
<dbReference type="Gene3D" id="1.20.1250.20">
    <property type="entry name" value="MFS general substrate transporter like domains"/>
    <property type="match status" value="1"/>
</dbReference>
<protein>
    <submittedName>
        <fullName evidence="6">Cyanate permease</fullName>
    </submittedName>
</protein>
<feature type="transmembrane region" description="Helical" evidence="4">
    <location>
        <begin position="222"/>
        <end position="242"/>
    </location>
</feature>
<feature type="transmembrane region" description="Helical" evidence="4">
    <location>
        <begin position="254"/>
        <end position="275"/>
    </location>
</feature>